<evidence type="ECO:0000313" key="8">
    <source>
        <dbReference type="Ensembl" id="ENSSOCP00000020329.1"/>
    </source>
</evidence>
<keyword evidence="2 4" id="KW-0863">Zinc-finger</keyword>
<feature type="domain" description="B box-type" evidence="7">
    <location>
        <begin position="49"/>
        <end position="90"/>
    </location>
</feature>
<reference evidence="8" key="2">
    <citation type="submission" date="2025-09" db="UniProtKB">
        <authorList>
            <consortium name="Ensembl"/>
        </authorList>
    </citation>
    <scope>IDENTIFICATION</scope>
</reference>
<protein>
    <submittedName>
        <fullName evidence="8">Uncharacterized protein</fullName>
    </submittedName>
</protein>
<keyword evidence="9" id="KW-1185">Reference proteome</keyword>
<accession>A0A8D0KZ36</accession>
<dbReference type="PROSITE" id="PS50119">
    <property type="entry name" value="ZF_BBOX"/>
    <property type="match status" value="1"/>
</dbReference>
<feature type="compositionally biased region" description="Gly residues" evidence="5">
    <location>
        <begin position="102"/>
        <end position="111"/>
    </location>
</feature>
<dbReference type="SUPFAM" id="SSF57845">
    <property type="entry name" value="B-box zinc-binding domain"/>
    <property type="match status" value="1"/>
</dbReference>
<feature type="compositionally biased region" description="Gly residues" evidence="5">
    <location>
        <begin position="163"/>
        <end position="179"/>
    </location>
</feature>
<evidence type="ECO:0000256" key="4">
    <source>
        <dbReference type="PROSITE-ProRule" id="PRU00024"/>
    </source>
</evidence>
<dbReference type="PROSITE" id="PS00518">
    <property type="entry name" value="ZF_RING_1"/>
    <property type="match status" value="1"/>
</dbReference>
<dbReference type="Pfam" id="PF13445">
    <property type="entry name" value="zf-RING_UBOX"/>
    <property type="match status" value="1"/>
</dbReference>
<evidence type="ECO:0000256" key="3">
    <source>
        <dbReference type="ARBA" id="ARBA00022833"/>
    </source>
</evidence>
<dbReference type="InterPro" id="IPR017907">
    <property type="entry name" value="Znf_RING_CS"/>
</dbReference>
<dbReference type="PROSITE" id="PS50089">
    <property type="entry name" value="ZF_RING_2"/>
    <property type="match status" value="1"/>
</dbReference>
<dbReference type="InterPro" id="IPR000315">
    <property type="entry name" value="Znf_B-box"/>
</dbReference>
<dbReference type="PANTHER" id="PTHR24103">
    <property type="entry name" value="E3 UBIQUITIN-PROTEIN LIGASE TRIM"/>
    <property type="match status" value="1"/>
</dbReference>
<feature type="region of interest" description="Disordered" evidence="5">
    <location>
        <begin position="99"/>
        <end position="193"/>
    </location>
</feature>
<evidence type="ECO:0000313" key="9">
    <source>
        <dbReference type="Proteomes" id="UP000694551"/>
    </source>
</evidence>
<dbReference type="InterPro" id="IPR001841">
    <property type="entry name" value="Znf_RING"/>
</dbReference>
<keyword evidence="1" id="KW-0479">Metal-binding</keyword>
<proteinExistence type="predicted"/>
<organism evidence="8 9">
    <name type="scientific">Strix occidentalis caurina</name>
    <name type="common">northern spotted owl</name>
    <dbReference type="NCBI Taxonomy" id="311401"/>
    <lineage>
        <taxon>Eukaryota</taxon>
        <taxon>Metazoa</taxon>
        <taxon>Chordata</taxon>
        <taxon>Craniata</taxon>
        <taxon>Vertebrata</taxon>
        <taxon>Euteleostomi</taxon>
        <taxon>Archelosauria</taxon>
        <taxon>Archosauria</taxon>
        <taxon>Dinosauria</taxon>
        <taxon>Saurischia</taxon>
        <taxon>Theropoda</taxon>
        <taxon>Coelurosauria</taxon>
        <taxon>Aves</taxon>
        <taxon>Neognathae</taxon>
        <taxon>Neoaves</taxon>
        <taxon>Telluraves</taxon>
        <taxon>Strigiformes</taxon>
        <taxon>Strigidae</taxon>
        <taxon>Strix</taxon>
    </lineage>
</organism>
<evidence type="ECO:0000259" key="6">
    <source>
        <dbReference type="PROSITE" id="PS50089"/>
    </source>
</evidence>
<dbReference type="AlphaFoldDB" id="A0A8D0KZ36"/>
<dbReference type="Pfam" id="PF00643">
    <property type="entry name" value="zf-B_box"/>
    <property type="match status" value="1"/>
</dbReference>
<dbReference type="InterPro" id="IPR027370">
    <property type="entry name" value="Znf-RING_euk"/>
</dbReference>
<keyword evidence="3" id="KW-0862">Zinc</keyword>
<dbReference type="GO" id="GO:0008270">
    <property type="term" value="F:zinc ion binding"/>
    <property type="evidence" value="ECO:0007669"/>
    <property type="project" value="UniProtKB-KW"/>
</dbReference>
<dbReference type="Proteomes" id="UP000694551">
    <property type="component" value="Unplaced"/>
</dbReference>
<dbReference type="Gene3D" id="3.30.160.60">
    <property type="entry name" value="Classic Zinc Finger"/>
    <property type="match status" value="1"/>
</dbReference>
<sequence length="228" mass="23710">PVPSVQAEATCPVCLELFSEPVITECGHNFCGRCLAAVLGTPPRPADEARRPRCPRHGEALTLFCESCRGPLCPRCREESPHRHHRARPAEEAARELRVGAGRDGGPGERGGSLPRWGVGGEPLGAQVGGSSQGRGWGPPGATKVGVPSGQGLGSPPWVGVPSGCGSGSPPGRGWGPLHGSGSPLARRRKEKRWPAGVSLSVRTPCSCTYPPVSAGVSHLSLSLYIFI</sequence>
<reference evidence="8" key="1">
    <citation type="submission" date="2025-08" db="UniProtKB">
        <authorList>
            <consortium name="Ensembl"/>
        </authorList>
    </citation>
    <scope>IDENTIFICATION</scope>
</reference>
<dbReference type="SUPFAM" id="SSF57850">
    <property type="entry name" value="RING/U-box"/>
    <property type="match status" value="1"/>
</dbReference>
<dbReference type="InterPro" id="IPR013083">
    <property type="entry name" value="Znf_RING/FYVE/PHD"/>
</dbReference>
<name>A0A8D0KZ36_STROC</name>
<evidence type="ECO:0000256" key="5">
    <source>
        <dbReference type="SAM" id="MobiDB-lite"/>
    </source>
</evidence>
<dbReference type="InterPro" id="IPR050143">
    <property type="entry name" value="TRIM/RBCC"/>
</dbReference>
<evidence type="ECO:0000256" key="2">
    <source>
        <dbReference type="ARBA" id="ARBA00022771"/>
    </source>
</evidence>
<feature type="domain" description="RING-type" evidence="6">
    <location>
        <begin position="11"/>
        <end position="57"/>
    </location>
</feature>
<evidence type="ECO:0000256" key="1">
    <source>
        <dbReference type="ARBA" id="ARBA00022723"/>
    </source>
</evidence>
<dbReference type="Gene3D" id="3.30.40.10">
    <property type="entry name" value="Zinc/RING finger domain, C3HC4 (zinc finger)"/>
    <property type="match status" value="1"/>
</dbReference>
<dbReference type="SMART" id="SM00184">
    <property type="entry name" value="RING"/>
    <property type="match status" value="1"/>
</dbReference>
<feature type="compositionally biased region" description="Gly residues" evidence="5">
    <location>
        <begin position="118"/>
        <end position="139"/>
    </location>
</feature>
<evidence type="ECO:0000259" key="7">
    <source>
        <dbReference type="PROSITE" id="PS50119"/>
    </source>
</evidence>
<dbReference type="Ensembl" id="ENSSOCT00000020842.1">
    <property type="protein sequence ID" value="ENSSOCP00000020329.1"/>
    <property type="gene ID" value="ENSSOCG00000015187.1"/>
</dbReference>
<dbReference type="SMART" id="SM00336">
    <property type="entry name" value="BBOX"/>
    <property type="match status" value="1"/>
</dbReference>